<feature type="compositionally biased region" description="Acidic residues" evidence="1">
    <location>
        <begin position="1"/>
        <end position="14"/>
    </location>
</feature>
<comment type="caution">
    <text evidence="2">The sequence shown here is derived from an EMBL/GenBank/DDBJ whole genome shotgun (WGS) entry which is preliminary data.</text>
</comment>
<dbReference type="Proteomes" id="UP001651158">
    <property type="component" value="Unassembled WGS sequence"/>
</dbReference>
<reference evidence="2 3" key="1">
    <citation type="journal article" date="2022" name="Front. Cell. Infect. Microbiol.">
        <title>The Genomes of Two Strains of Taenia crassiceps the Animal Model for the Study of Human Cysticercosis.</title>
        <authorList>
            <person name="Bobes R.J."/>
            <person name="Estrada K."/>
            <person name="Rios-Valencia D.G."/>
            <person name="Calderon-Gallegos A."/>
            <person name="de la Torre P."/>
            <person name="Carrero J.C."/>
            <person name="Sanchez-Flores A."/>
            <person name="Laclette J.P."/>
        </authorList>
    </citation>
    <scope>NUCLEOTIDE SEQUENCE [LARGE SCALE GENOMIC DNA]</scope>
    <source>
        <strain evidence="2">WFUcys</strain>
    </source>
</reference>
<dbReference type="EMBL" id="JAKROA010000013">
    <property type="protein sequence ID" value="KAL5104240.1"/>
    <property type="molecule type" value="Genomic_DNA"/>
</dbReference>
<name>A0ABR4Q3Q7_9CEST</name>
<keyword evidence="3" id="KW-1185">Reference proteome</keyword>
<evidence type="ECO:0000313" key="2">
    <source>
        <dbReference type="EMBL" id="KAL5104240.1"/>
    </source>
</evidence>
<protein>
    <submittedName>
        <fullName evidence="2">Uncharacterized protein</fullName>
    </submittedName>
</protein>
<evidence type="ECO:0000313" key="3">
    <source>
        <dbReference type="Proteomes" id="UP001651158"/>
    </source>
</evidence>
<feature type="region of interest" description="Disordered" evidence="1">
    <location>
        <begin position="1"/>
        <end position="33"/>
    </location>
</feature>
<feature type="compositionally biased region" description="Basic and acidic residues" evidence="1">
    <location>
        <begin position="72"/>
        <end position="81"/>
    </location>
</feature>
<feature type="compositionally biased region" description="Polar residues" evidence="1">
    <location>
        <begin position="24"/>
        <end position="33"/>
    </location>
</feature>
<evidence type="ECO:0000256" key="1">
    <source>
        <dbReference type="SAM" id="MobiDB-lite"/>
    </source>
</evidence>
<gene>
    <name evidence="2" type="ORF">TcWFU_003273</name>
</gene>
<proteinExistence type="predicted"/>
<organism evidence="2 3">
    <name type="scientific">Taenia crassiceps</name>
    <dbReference type="NCBI Taxonomy" id="6207"/>
    <lineage>
        <taxon>Eukaryota</taxon>
        <taxon>Metazoa</taxon>
        <taxon>Spiralia</taxon>
        <taxon>Lophotrochozoa</taxon>
        <taxon>Platyhelminthes</taxon>
        <taxon>Cestoda</taxon>
        <taxon>Eucestoda</taxon>
        <taxon>Cyclophyllidea</taxon>
        <taxon>Taeniidae</taxon>
        <taxon>Taenia</taxon>
    </lineage>
</organism>
<sequence length="201" mass="22408">MPMIVEENEEFENDTVERVERDTNNTPHDSSGASATADAFAMIVHNQDTSNVAMGSEHISSFEGTEVCVNPAKEESSRDWPECGAMRGRQSAETSEGGSNDAIGQDTQRGRYSHCSKTDFALPSFRNNRKSSPSPLGHPLLLKKAYQGYPSFRLAAKVRKTSTDRMESFRMARLDMSVCSARTDLLETMKMQRRGFAERIN</sequence>
<feature type="region of interest" description="Disordered" evidence="1">
    <location>
        <begin position="71"/>
        <end position="112"/>
    </location>
</feature>
<accession>A0ABR4Q3Q7</accession>